<dbReference type="Pfam" id="PF04149">
    <property type="entry name" value="DUF397"/>
    <property type="match status" value="1"/>
</dbReference>
<evidence type="ECO:0000259" key="1">
    <source>
        <dbReference type="Pfam" id="PF04149"/>
    </source>
</evidence>
<keyword evidence="3" id="KW-1185">Reference proteome</keyword>
<dbReference type="RefSeq" id="WP_386249703.1">
    <property type="nucleotide sequence ID" value="NZ_JBHTRV010000005.1"/>
</dbReference>
<organism evidence="2 3">
    <name type="scientific">Streptomyces wedmorensis</name>
    <dbReference type="NCBI Taxonomy" id="43759"/>
    <lineage>
        <taxon>Bacteria</taxon>
        <taxon>Bacillati</taxon>
        <taxon>Actinomycetota</taxon>
        <taxon>Actinomycetes</taxon>
        <taxon>Kitasatosporales</taxon>
        <taxon>Streptomycetaceae</taxon>
        <taxon>Streptomyces</taxon>
    </lineage>
</organism>
<gene>
    <name evidence="2" type="ORF">ACFQ63_09215</name>
</gene>
<dbReference type="InterPro" id="IPR007278">
    <property type="entry name" value="DUF397"/>
</dbReference>
<feature type="domain" description="DUF397" evidence="1">
    <location>
        <begin position="17"/>
        <end position="54"/>
    </location>
</feature>
<protein>
    <submittedName>
        <fullName evidence="2">DUF397 domain-containing protein</fullName>
    </submittedName>
</protein>
<reference evidence="2 3" key="1">
    <citation type="submission" date="2024-09" db="EMBL/GenBank/DDBJ databases">
        <title>The Natural Products Discovery Center: Release of the First 8490 Sequenced Strains for Exploring Actinobacteria Biosynthetic Diversity.</title>
        <authorList>
            <person name="Kalkreuter E."/>
            <person name="Kautsar S.A."/>
            <person name="Yang D."/>
            <person name="Bader C.D."/>
            <person name="Teijaro C.N."/>
            <person name="Fluegel L."/>
            <person name="Davis C.M."/>
            <person name="Simpson J.R."/>
            <person name="Lauterbach L."/>
            <person name="Steele A.D."/>
            <person name="Gui C."/>
            <person name="Meng S."/>
            <person name="Li G."/>
            <person name="Viehrig K."/>
            <person name="Ye F."/>
            <person name="Su P."/>
            <person name="Kiefer A.F."/>
            <person name="Nichols A."/>
            <person name="Cepeda A.J."/>
            <person name="Yan W."/>
            <person name="Fan B."/>
            <person name="Jiang Y."/>
            <person name="Adhikari A."/>
            <person name="Zheng C.-J."/>
            <person name="Schuster L."/>
            <person name="Cowan T.M."/>
            <person name="Smanski M.J."/>
            <person name="Chevrette M.G."/>
            <person name="De Carvalho L.P.S."/>
            <person name="Shen B."/>
        </authorList>
    </citation>
    <scope>NUCLEOTIDE SEQUENCE [LARGE SCALE GENOMIC DNA]</scope>
    <source>
        <strain evidence="2 3">NPDC056472</strain>
    </source>
</reference>
<sequence length="60" mass="6011">MRAGGGITRSVDLSTPTWCANSYSDGGGQCLEAADGLSLAFEPATWSSFVAGVKGGQLSA</sequence>
<dbReference type="Proteomes" id="UP001600424">
    <property type="component" value="Unassembled WGS sequence"/>
</dbReference>
<accession>A0ABW6IQH7</accession>
<name>A0ABW6IQH7_STRWE</name>
<proteinExistence type="predicted"/>
<evidence type="ECO:0000313" key="2">
    <source>
        <dbReference type="EMBL" id="MFE5979878.1"/>
    </source>
</evidence>
<evidence type="ECO:0000313" key="3">
    <source>
        <dbReference type="Proteomes" id="UP001600424"/>
    </source>
</evidence>
<comment type="caution">
    <text evidence="2">The sequence shown here is derived from an EMBL/GenBank/DDBJ whole genome shotgun (WGS) entry which is preliminary data.</text>
</comment>
<dbReference type="EMBL" id="JBHTRV010000005">
    <property type="protein sequence ID" value="MFE5979878.1"/>
    <property type="molecule type" value="Genomic_DNA"/>
</dbReference>